<protein>
    <submittedName>
        <fullName evidence="1">Uncharacterized protein</fullName>
    </submittedName>
</protein>
<keyword evidence="2" id="KW-1185">Reference proteome</keyword>
<comment type="caution">
    <text evidence="1">The sequence shown here is derived from an EMBL/GenBank/DDBJ whole genome shotgun (WGS) entry which is preliminary data.</text>
</comment>
<dbReference type="EMBL" id="AZBU02000009">
    <property type="protein sequence ID" value="TKR65496.1"/>
    <property type="molecule type" value="Genomic_DNA"/>
</dbReference>
<accession>A0A4U5M948</accession>
<dbReference type="Proteomes" id="UP000298663">
    <property type="component" value="Unassembled WGS sequence"/>
</dbReference>
<evidence type="ECO:0000313" key="1">
    <source>
        <dbReference type="EMBL" id="TKR65496.1"/>
    </source>
</evidence>
<dbReference type="AlphaFoldDB" id="A0A4U5M948"/>
<reference evidence="1 2" key="2">
    <citation type="journal article" date="2019" name="G3 (Bethesda)">
        <title>Hybrid Assembly of the Genome of the Entomopathogenic Nematode Steinernema carpocapsae Identifies the X-Chromosome.</title>
        <authorList>
            <person name="Serra L."/>
            <person name="Macchietto M."/>
            <person name="Macias-Munoz A."/>
            <person name="McGill C.J."/>
            <person name="Rodriguez I.M."/>
            <person name="Rodriguez B."/>
            <person name="Murad R."/>
            <person name="Mortazavi A."/>
        </authorList>
    </citation>
    <scope>NUCLEOTIDE SEQUENCE [LARGE SCALE GENOMIC DNA]</scope>
    <source>
        <strain evidence="1 2">ALL</strain>
    </source>
</reference>
<reference evidence="1 2" key="1">
    <citation type="journal article" date="2015" name="Genome Biol.">
        <title>Comparative genomics of Steinernema reveals deeply conserved gene regulatory networks.</title>
        <authorList>
            <person name="Dillman A.R."/>
            <person name="Macchietto M."/>
            <person name="Porter C.F."/>
            <person name="Rogers A."/>
            <person name="Williams B."/>
            <person name="Antoshechkin I."/>
            <person name="Lee M.M."/>
            <person name="Goodwin Z."/>
            <person name="Lu X."/>
            <person name="Lewis E.E."/>
            <person name="Goodrich-Blair H."/>
            <person name="Stock S.P."/>
            <person name="Adams B.J."/>
            <person name="Sternberg P.W."/>
            <person name="Mortazavi A."/>
        </authorList>
    </citation>
    <scope>NUCLEOTIDE SEQUENCE [LARGE SCALE GENOMIC DNA]</scope>
    <source>
        <strain evidence="1 2">ALL</strain>
    </source>
</reference>
<organism evidence="1 2">
    <name type="scientific">Steinernema carpocapsae</name>
    <name type="common">Entomopathogenic nematode</name>
    <dbReference type="NCBI Taxonomy" id="34508"/>
    <lineage>
        <taxon>Eukaryota</taxon>
        <taxon>Metazoa</taxon>
        <taxon>Ecdysozoa</taxon>
        <taxon>Nematoda</taxon>
        <taxon>Chromadorea</taxon>
        <taxon>Rhabditida</taxon>
        <taxon>Tylenchina</taxon>
        <taxon>Panagrolaimomorpha</taxon>
        <taxon>Strongyloidoidea</taxon>
        <taxon>Steinernematidae</taxon>
        <taxon>Steinernema</taxon>
    </lineage>
</organism>
<name>A0A4U5M948_STECR</name>
<gene>
    <name evidence="1" type="ORF">L596_025892</name>
</gene>
<proteinExistence type="predicted"/>
<sequence>MRTLCLPNASREVRQQTSTASVMCKNPKLLPKTLFRGQVCIWTCSDKYNHLNLNWIHTELIIRLSYLSPRITKMK</sequence>
<evidence type="ECO:0000313" key="2">
    <source>
        <dbReference type="Proteomes" id="UP000298663"/>
    </source>
</evidence>